<dbReference type="CDD" id="cd00077">
    <property type="entry name" value="HDc"/>
    <property type="match status" value="1"/>
</dbReference>
<dbReference type="EMBL" id="VLTO01000021">
    <property type="protein sequence ID" value="KAA0174557.1"/>
    <property type="molecule type" value="Genomic_DNA"/>
</dbReference>
<dbReference type="GO" id="GO:0006203">
    <property type="term" value="P:dGTP catabolic process"/>
    <property type="evidence" value="ECO:0007669"/>
    <property type="project" value="TreeGrafter"/>
</dbReference>
<dbReference type="Proteomes" id="UP000322899">
    <property type="component" value="Unassembled WGS sequence"/>
</dbReference>
<dbReference type="InterPro" id="IPR003607">
    <property type="entry name" value="HD/PDEase_dom"/>
</dbReference>
<feature type="compositionally biased region" description="Acidic residues" evidence="1">
    <location>
        <begin position="608"/>
        <end position="625"/>
    </location>
</feature>
<evidence type="ECO:0000313" key="3">
    <source>
        <dbReference type="EMBL" id="KAA0174557.1"/>
    </source>
</evidence>
<dbReference type="OrthoDB" id="9991235at2759"/>
<protein>
    <recommendedName>
        <fullName evidence="2">HD/PDEase domain-containing protein</fullName>
    </recommendedName>
</protein>
<dbReference type="Gene3D" id="3.30.70.2760">
    <property type="match status" value="1"/>
</dbReference>
<feature type="region of interest" description="Disordered" evidence="1">
    <location>
        <begin position="571"/>
        <end position="640"/>
    </location>
</feature>
<dbReference type="SMART" id="SM00471">
    <property type="entry name" value="HDc"/>
    <property type="match status" value="1"/>
</dbReference>
<proteinExistence type="predicted"/>
<evidence type="ECO:0000259" key="2">
    <source>
        <dbReference type="SMART" id="SM00471"/>
    </source>
</evidence>
<name>A0A5A8ECT2_CAFRO</name>
<dbReference type="GO" id="GO:0008832">
    <property type="term" value="F:dGTPase activity"/>
    <property type="evidence" value="ECO:0007669"/>
    <property type="project" value="TreeGrafter"/>
</dbReference>
<feature type="compositionally biased region" description="Acidic residues" evidence="1">
    <location>
        <begin position="509"/>
        <end position="518"/>
    </location>
</feature>
<dbReference type="Pfam" id="PF01966">
    <property type="entry name" value="HD"/>
    <property type="match status" value="1"/>
</dbReference>
<sequence length="1032" mass="110273">MSLSLSQTSLSDGSPAYGRRKVYYDPVHGYIELDDAVLQFMDTPQVQRLRDLRQLGASFLVFPGATHDRFSHSVGVSHVSGRMVELLRQKQPELEITPEEVSAVRVAGLTHDLGHGCFSHVFENEFLPRVKPGSGWNHEAMGLRMVDALVDDAGLDVERDWVESVKGMIVGTPPPGQRGRKFLYEIVNNERNGIDTDKFDYLARDSRQVGLSSSFDATRLLGTARVISDQVCFHAKEVFTLHELLHTRYSLFKQIYTHRATKAAEYMLSDILVDADLAWGGRLSRACDDPAEYLHVTDAVLRQIEAAPAECPAMERAQAVALRLRKRQLYRFVDELVMDAELARCMPEGGVKPEHITAHNKSAEVRLHPDDVIVHNLKLNFGSQQNPIERTRFYRDRDSTTSFRIPPHKVSHIIPREFEERVLRVYSRSGDPASVAAIQVAFRAFLRQFSGRVSRRPDHGSKVFSLSQDAAHGASRAALDSDSDEPAGRPRRGQGLSRGRAPARFASASDDEEDEEDGVPVRPLGPRRALGAPRPASARLRERAEGLAGHGGTAAAAAAAAAAAEPAAAGAGKAAQRRRQGDASVRFRGRSAGGGDDGSGDDAAAAAQEEEDEGDEDDEEEEDLGGECAAFPLEPSVGRPRVMSQLVPTGASQSQRSDADGRRLQASALLATAATDPVICGTADSRDARPSALQPLVRSSEMASSQSDAELRPQVALYPRRAPASPDVGSSQEDVDDEQRVGAPGSSAIPDMPVRASARPPSSEGSAASKAGAAPDPGGHFPAPALPGLERMRGAACLAAAAALGLLGARVALADCAVGDARQMEFCGPELAGRILASRELPLGRMDAVAFADARQVCQAPPGAATPYEQARADPSAEPSLGGCTSRDMWGDGRLAEQRERENVPFAMAATTCLGRVTRLVCAVHAGNKGASYYQQLDTSPSHDSDRDDCGERGALMEPTAADCCDVLMACNVPSIARTAGDSAAMTLSEWCTAKVWNDGQPVQCSAAASGAVTMMAVLLAAATVARAVARA</sequence>
<dbReference type="InterPro" id="IPR050135">
    <property type="entry name" value="dGTPase-like"/>
</dbReference>
<dbReference type="PANTHER" id="PTHR11373">
    <property type="entry name" value="DEOXYNUCLEOSIDE TRIPHOSPHATE TRIPHOSPHOHYDROLASE"/>
    <property type="match status" value="1"/>
</dbReference>
<dbReference type="Gene3D" id="1.10.3210.10">
    <property type="entry name" value="Hypothetical protein af1432"/>
    <property type="match status" value="1"/>
</dbReference>
<comment type="caution">
    <text evidence="3">The sequence shown here is derived from an EMBL/GenBank/DDBJ whole genome shotgun (WGS) entry which is preliminary data.</text>
</comment>
<organism evidence="3 4">
    <name type="scientific">Cafeteria roenbergensis</name>
    <name type="common">Marine flagellate</name>
    <dbReference type="NCBI Taxonomy" id="33653"/>
    <lineage>
        <taxon>Eukaryota</taxon>
        <taxon>Sar</taxon>
        <taxon>Stramenopiles</taxon>
        <taxon>Bigyra</taxon>
        <taxon>Opalozoa</taxon>
        <taxon>Bicosoecida</taxon>
        <taxon>Cafeteriaceae</taxon>
        <taxon>Cafeteria</taxon>
    </lineage>
</organism>
<evidence type="ECO:0000313" key="4">
    <source>
        <dbReference type="Proteomes" id="UP000322899"/>
    </source>
</evidence>
<dbReference type="InterPro" id="IPR006674">
    <property type="entry name" value="HD_domain"/>
</dbReference>
<feature type="compositionally biased region" description="Low complexity" evidence="1">
    <location>
        <begin position="760"/>
        <end position="779"/>
    </location>
</feature>
<accession>A0A5A8ECT2</accession>
<feature type="domain" description="HD/PDEase" evidence="2">
    <location>
        <begin position="65"/>
        <end position="211"/>
    </location>
</feature>
<dbReference type="PANTHER" id="PTHR11373:SF4">
    <property type="entry name" value="DEOXYNUCLEOSIDE TRIPHOSPHATE TRIPHOSPHOHYDROLASE SAMHD1"/>
    <property type="match status" value="1"/>
</dbReference>
<feature type="region of interest" description="Disordered" evidence="1">
    <location>
        <begin position="466"/>
        <end position="538"/>
    </location>
</feature>
<dbReference type="SUPFAM" id="SSF109604">
    <property type="entry name" value="HD-domain/PDEase-like"/>
    <property type="match status" value="1"/>
</dbReference>
<reference evidence="3 4" key="1">
    <citation type="submission" date="2019-07" db="EMBL/GenBank/DDBJ databases">
        <title>Genomes of Cafeteria roenbergensis.</title>
        <authorList>
            <person name="Fischer M.G."/>
            <person name="Hackl T."/>
            <person name="Roman M."/>
        </authorList>
    </citation>
    <scope>NUCLEOTIDE SEQUENCE [LARGE SCALE GENOMIC DNA]</scope>
    <source>
        <strain evidence="3 4">E4-10P</strain>
    </source>
</reference>
<dbReference type="GO" id="GO:0005634">
    <property type="term" value="C:nucleus"/>
    <property type="evidence" value="ECO:0007669"/>
    <property type="project" value="TreeGrafter"/>
</dbReference>
<feature type="region of interest" description="Disordered" evidence="1">
    <location>
        <begin position="681"/>
        <end position="784"/>
    </location>
</feature>
<evidence type="ECO:0000256" key="1">
    <source>
        <dbReference type="SAM" id="MobiDB-lite"/>
    </source>
</evidence>
<dbReference type="AlphaFoldDB" id="A0A5A8ECT2"/>
<gene>
    <name evidence="3" type="ORF">FNF27_03931</name>
</gene>